<evidence type="ECO:0000313" key="2">
    <source>
        <dbReference type="EMBL" id="KAF4340089.1"/>
    </source>
</evidence>
<dbReference type="SUPFAM" id="SSF160631">
    <property type="entry name" value="SMI1/KNR4-like"/>
    <property type="match status" value="1"/>
</dbReference>
<comment type="caution">
    <text evidence="2">The sequence shown here is derived from an EMBL/GenBank/DDBJ whole genome shotgun (WGS) entry which is preliminary data.</text>
</comment>
<dbReference type="OrthoDB" id="2788868at2759"/>
<dbReference type="Proteomes" id="UP000730481">
    <property type="component" value="Unassembled WGS sequence"/>
</dbReference>
<dbReference type="InterPro" id="IPR018958">
    <property type="entry name" value="Knr4/Smi1-like_dom"/>
</dbReference>
<dbReference type="AlphaFoldDB" id="A0A9P5AK66"/>
<evidence type="ECO:0000313" key="3">
    <source>
        <dbReference type="Proteomes" id="UP000730481"/>
    </source>
</evidence>
<feature type="domain" description="Knr4/Smi1-like" evidence="1">
    <location>
        <begin position="265"/>
        <end position="437"/>
    </location>
</feature>
<dbReference type="InterPro" id="IPR037883">
    <property type="entry name" value="Knr4/Smi1-like_sf"/>
</dbReference>
<dbReference type="Pfam" id="PF09346">
    <property type="entry name" value="SMI1_KNR4"/>
    <property type="match status" value="1"/>
</dbReference>
<evidence type="ECO:0000259" key="1">
    <source>
        <dbReference type="SMART" id="SM00860"/>
    </source>
</evidence>
<sequence>MSQPNKFDREAILTNPSLPEVYDKLVELAEELSVLGEIETVKSLVSLLLRDTTSKWQRNRLRHFEPYFAAADIWPEEIPEKDRNELVSEKTATKHDLDIDDTDKQHDKGKLQQLMKQTKEPYVNASTFADALSTAFRLASNQSSDIHEIQKDARVQEVLQLLAENLYKRDIISRLAGRHELSGLFATGELACKVPVDQKKIESLGKEIIETFAERFTKGRKPAAIESKPMKDVLLELERNTKPKSLGFWEEMEKDPPETLFNLPPATDEQISSLEKRLKVTLPDDYKEFLKITNGFGGTWNGFHLDPLLHGVDNVKWSDPPFEVPFVEFHENISGTLELELPKRDDWPDSGPTIEIGREDVLSTLLITPECTKAVLKAYDTAFEGTNTPEDDKKQNMKVIEAWYGSYEGMKKLEWVTIEFHDSEDIPCGTFRQFLENRLRRTTVIGYPDENTKEAGSLAYSCLADNP</sequence>
<protein>
    <recommendedName>
        <fullName evidence="1">Knr4/Smi1-like domain-containing protein</fullName>
    </recommendedName>
</protein>
<reference evidence="2" key="1">
    <citation type="journal article" date="2017" name="Mycologia">
        <title>Fusarium algeriense, sp. nov., a novel toxigenic crown rot pathogen of durum wheat from Algeria is nested in the Fusarium burgessii species complex.</title>
        <authorList>
            <person name="Laraba I."/>
            <person name="Keddad A."/>
            <person name="Boureghda H."/>
            <person name="Abdallah N."/>
            <person name="Vaughan M.M."/>
            <person name="Proctor R.H."/>
            <person name="Busman M."/>
            <person name="O'Donnell K."/>
        </authorList>
    </citation>
    <scope>NUCLEOTIDE SEQUENCE</scope>
    <source>
        <strain evidence="2">NRRL 25174</strain>
    </source>
</reference>
<dbReference type="Gene3D" id="3.40.1580.10">
    <property type="entry name" value="SMI1/KNR4-like"/>
    <property type="match status" value="1"/>
</dbReference>
<dbReference type="EMBL" id="PVQB02000248">
    <property type="protein sequence ID" value="KAF4340089.1"/>
    <property type="molecule type" value="Genomic_DNA"/>
</dbReference>
<name>A0A9P5AK66_9HYPO</name>
<keyword evidence="3" id="KW-1185">Reference proteome</keyword>
<organism evidence="2 3">
    <name type="scientific">Fusarium beomiforme</name>
    <dbReference type="NCBI Taxonomy" id="44412"/>
    <lineage>
        <taxon>Eukaryota</taxon>
        <taxon>Fungi</taxon>
        <taxon>Dikarya</taxon>
        <taxon>Ascomycota</taxon>
        <taxon>Pezizomycotina</taxon>
        <taxon>Sordariomycetes</taxon>
        <taxon>Hypocreomycetidae</taxon>
        <taxon>Hypocreales</taxon>
        <taxon>Nectriaceae</taxon>
        <taxon>Fusarium</taxon>
        <taxon>Fusarium burgessii species complex</taxon>
    </lineage>
</organism>
<reference evidence="2" key="2">
    <citation type="submission" date="2020-02" db="EMBL/GenBank/DDBJ databases">
        <title>Identification and distribution of gene clusters putatively required for synthesis of sphingolipid metabolism inhibitors in phylogenetically diverse species of the filamentous fungus Fusarium.</title>
        <authorList>
            <person name="Kim H.-S."/>
            <person name="Busman M."/>
            <person name="Brown D.W."/>
            <person name="Divon H."/>
            <person name="Uhlig S."/>
            <person name="Proctor R.H."/>
        </authorList>
    </citation>
    <scope>NUCLEOTIDE SEQUENCE</scope>
    <source>
        <strain evidence="2">NRRL 25174</strain>
    </source>
</reference>
<proteinExistence type="predicted"/>
<accession>A0A9P5AK66</accession>
<gene>
    <name evidence="2" type="ORF">FBEOM_5949</name>
</gene>
<dbReference type="SMART" id="SM00860">
    <property type="entry name" value="SMI1_KNR4"/>
    <property type="match status" value="1"/>
</dbReference>